<feature type="domain" description="Flagellar hook-associated protein 2 N-terminal" evidence="6">
    <location>
        <begin position="11"/>
        <end position="107"/>
    </location>
</feature>
<keyword evidence="3 5" id="KW-0175">Coiled coil</keyword>
<dbReference type="Pfam" id="PF07195">
    <property type="entry name" value="FliD_C"/>
    <property type="match status" value="1"/>
</dbReference>
<keyword evidence="4 5" id="KW-0975">Bacterial flagellum</keyword>
<reference evidence="9" key="1">
    <citation type="journal article" date="2019" name="Int. J. Syst. Evol. Microbiol.">
        <title>The Global Catalogue of Microorganisms (GCM) 10K type strain sequencing project: providing services to taxonomists for standard genome sequencing and annotation.</title>
        <authorList>
            <consortium name="The Broad Institute Genomics Platform"/>
            <consortium name="The Broad Institute Genome Sequencing Center for Infectious Disease"/>
            <person name="Wu L."/>
            <person name="Ma J."/>
        </authorList>
    </citation>
    <scope>NUCLEOTIDE SEQUENCE [LARGE SCALE GENOMIC DNA]</scope>
    <source>
        <strain evidence="9">KACC 13778</strain>
    </source>
</reference>
<comment type="similarity">
    <text evidence="1 5">Belongs to the FliD family.</text>
</comment>
<evidence type="ECO:0000313" key="9">
    <source>
        <dbReference type="Proteomes" id="UP001595956"/>
    </source>
</evidence>
<dbReference type="RefSeq" id="WP_345180216.1">
    <property type="nucleotide sequence ID" value="NZ_BAABFQ010000007.1"/>
</dbReference>
<feature type="domain" description="Flagellar hook-associated protein 2 C-terminal" evidence="7">
    <location>
        <begin position="211"/>
        <end position="434"/>
    </location>
</feature>
<sequence>MATSSISGLASGLNTAEIIDQLMQLEALPQTRLENQQATEKAKLAALRATNTDTTLLRDKADALSKATTWQTVKGTVTGPGATGVTVKVAGTALANTFNVTVDKLAARTQLGFTDSADMSDVVVAGAGIKITTHDGTVHDIATGGGTLTELVSAINASSKDTGVSATAVKTADGTYRLLAQSTATGATTDFTLTNDDESDLLGGATVSAGSDAQISLGAGITATSSSNTFTNLAPGVDVTLDPSATIGSKATVTVAQDPTTITDTVKALVTQLNSLLGGIDGLTATKTATSAGGALAGDSTARGVRNSLLETVFVQGGTSTMADVGIQTDRYGKLVFDEAKFKEAYAKDPAAVAAMFTAGATTAEDGWAARLKSTATLACDRVSGTLTSAIASRDATVTRFTKSIADWDDRLELRRAALEKQYSALETALSGLQSQGNWLASQIAGLPSWS</sequence>
<dbReference type="Proteomes" id="UP001595956">
    <property type="component" value="Unassembled WGS sequence"/>
</dbReference>
<evidence type="ECO:0000259" key="6">
    <source>
        <dbReference type="Pfam" id="PF02465"/>
    </source>
</evidence>
<evidence type="ECO:0000256" key="5">
    <source>
        <dbReference type="RuleBase" id="RU362066"/>
    </source>
</evidence>
<proteinExistence type="inferred from homology"/>
<evidence type="ECO:0000313" key="8">
    <source>
        <dbReference type="EMBL" id="MFC5494263.1"/>
    </source>
</evidence>
<dbReference type="InterPro" id="IPR040026">
    <property type="entry name" value="FliD"/>
</dbReference>
<comment type="subunit">
    <text evidence="2 5">Homopentamer.</text>
</comment>
<comment type="caution">
    <text evidence="8">The sequence shown here is derived from an EMBL/GenBank/DDBJ whole genome shotgun (WGS) entry which is preliminary data.</text>
</comment>
<dbReference type="EMBL" id="JBHSMD010000004">
    <property type="protein sequence ID" value="MFC5494263.1"/>
    <property type="molecule type" value="Genomic_DNA"/>
</dbReference>
<keyword evidence="9" id="KW-1185">Reference proteome</keyword>
<keyword evidence="8" id="KW-0282">Flagellum</keyword>
<evidence type="ECO:0000256" key="1">
    <source>
        <dbReference type="ARBA" id="ARBA00009764"/>
    </source>
</evidence>
<evidence type="ECO:0000256" key="4">
    <source>
        <dbReference type="ARBA" id="ARBA00023143"/>
    </source>
</evidence>
<feature type="coiled-coil region" evidence="5">
    <location>
        <begin position="409"/>
        <end position="436"/>
    </location>
</feature>
<accession>A0ABW0N3F8</accession>
<name>A0ABW0N3F8_9ACTN</name>
<protein>
    <recommendedName>
        <fullName evidence="5">Flagellar hook-associated protein 2</fullName>
        <shortName evidence="5">HAP2</shortName>
    </recommendedName>
    <alternativeName>
        <fullName evidence="5">Flagellar cap protein</fullName>
    </alternativeName>
</protein>
<dbReference type="PANTHER" id="PTHR30288">
    <property type="entry name" value="FLAGELLAR CAP/ASSEMBLY PROTEIN FLID"/>
    <property type="match status" value="1"/>
</dbReference>
<dbReference type="InterPro" id="IPR010809">
    <property type="entry name" value="FliD_C"/>
</dbReference>
<dbReference type="PANTHER" id="PTHR30288:SF0">
    <property type="entry name" value="FLAGELLAR HOOK-ASSOCIATED PROTEIN 2"/>
    <property type="match status" value="1"/>
</dbReference>
<keyword evidence="5" id="KW-0964">Secreted</keyword>
<dbReference type="InterPro" id="IPR003481">
    <property type="entry name" value="FliD_N"/>
</dbReference>
<evidence type="ECO:0000259" key="7">
    <source>
        <dbReference type="Pfam" id="PF07195"/>
    </source>
</evidence>
<comment type="subcellular location">
    <subcellularLocation>
        <location evidence="5">Secreted</location>
    </subcellularLocation>
    <subcellularLocation>
        <location evidence="5">Bacterial flagellum</location>
    </subcellularLocation>
</comment>
<gene>
    <name evidence="8" type="primary">fliD</name>
    <name evidence="8" type="ORF">ACFPKY_14190</name>
</gene>
<organism evidence="8 9">
    <name type="scientific">Nocardioides caricicola</name>
    <dbReference type="NCBI Taxonomy" id="634770"/>
    <lineage>
        <taxon>Bacteria</taxon>
        <taxon>Bacillati</taxon>
        <taxon>Actinomycetota</taxon>
        <taxon>Actinomycetes</taxon>
        <taxon>Propionibacteriales</taxon>
        <taxon>Nocardioidaceae</taxon>
        <taxon>Nocardioides</taxon>
    </lineage>
</organism>
<evidence type="ECO:0000256" key="2">
    <source>
        <dbReference type="ARBA" id="ARBA00011255"/>
    </source>
</evidence>
<comment type="function">
    <text evidence="5">Required for morphogenesis and for the elongation of the flagellar filament by facilitating polymerization of the flagellin monomers at the tip of growing filament. Forms a capping structure, which prevents flagellin subunits (transported through the central channel of the flagellum) from leaking out without polymerization at the distal end.</text>
</comment>
<keyword evidence="8" id="KW-0969">Cilium</keyword>
<evidence type="ECO:0000256" key="3">
    <source>
        <dbReference type="ARBA" id="ARBA00023054"/>
    </source>
</evidence>
<keyword evidence="8" id="KW-0966">Cell projection</keyword>
<dbReference type="Pfam" id="PF02465">
    <property type="entry name" value="FliD_N"/>
    <property type="match status" value="1"/>
</dbReference>